<keyword evidence="7" id="KW-1185">Reference proteome</keyword>
<accession>G7YPA4</accession>
<dbReference type="InterPro" id="IPR058669">
    <property type="entry name" value="TPR_IPO7/11-like"/>
</dbReference>
<keyword evidence="3" id="KW-0813">Transport</keyword>
<gene>
    <name evidence="6" type="ORF">CLF_105418</name>
</gene>
<feature type="region of interest" description="Disordered" evidence="4">
    <location>
        <begin position="817"/>
        <end position="848"/>
    </location>
</feature>
<proteinExistence type="predicted"/>
<feature type="domain" description="Importin-7/11-like TPR repeats" evidence="5">
    <location>
        <begin position="583"/>
        <end position="834"/>
    </location>
</feature>
<evidence type="ECO:0000259" key="5">
    <source>
        <dbReference type="Pfam" id="PF25758"/>
    </source>
</evidence>
<dbReference type="PANTHER" id="PTHR10997:SF18">
    <property type="entry name" value="D-IMPORTIN 7_RANBP7"/>
    <property type="match status" value="1"/>
</dbReference>
<keyword evidence="3" id="KW-0653">Protein transport</keyword>
<dbReference type="GO" id="GO:0005635">
    <property type="term" value="C:nuclear envelope"/>
    <property type="evidence" value="ECO:0007669"/>
    <property type="project" value="TreeGrafter"/>
</dbReference>
<name>G7YPA4_CLOSI</name>
<dbReference type="InterPro" id="IPR016024">
    <property type="entry name" value="ARM-type_fold"/>
</dbReference>
<evidence type="ECO:0000256" key="1">
    <source>
        <dbReference type="ARBA" id="ARBA00004496"/>
    </source>
</evidence>
<dbReference type="AlphaFoldDB" id="G7YPA4"/>
<keyword evidence="2" id="KW-0963">Cytoplasm</keyword>
<dbReference type="GO" id="GO:0005829">
    <property type="term" value="C:cytosol"/>
    <property type="evidence" value="ECO:0007669"/>
    <property type="project" value="TreeGrafter"/>
</dbReference>
<evidence type="ECO:0000256" key="3">
    <source>
        <dbReference type="ARBA" id="ARBA00022927"/>
    </source>
</evidence>
<dbReference type="EMBL" id="DF143923">
    <property type="protein sequence ID" value="GAA54785.1"/>
    <property type="molecule type" value="Genomic_DNA"/>
</dbReference>
<feature type="compositionally biased region" description="Acidic residues" evidence="4">
    <location>
        <begin position="822"/>
        <end position="848"/>
    </location>
</feature>
<dbReference type="Proteomes" id="UP000008909">
    <property type="component" value="Unassembled WGS sequence"/>
</dbReference>
<evidence type="ECO:0000256" key="4">
    <source>
        <dbReference type="SAM" id="MobiDB-lite"/>
    </source>
</evidence>
<sequence>MCKVAANGVLLKVLYDELVILRWTRGATVDHAEKKRIGSAQRDLNPYYITKRSQLKVALSKIIKHDFPSRFPEFPDQVKHYLSTSDQNQWHGALVSFYSFVKVFEYKKSDGKHKVASIMREFLPTLHAAIANLVTTKTEESLVLQLLILKIFFAFVNFHFPLDAMEREAVGPWNDVFCTIISDFSVQTSDPTHPFWKVKKWSVRILLRLFTRYGSPGVVSKKHQPFAEWYLKSFSTANLNAMLGICELYRRKSFVSKPVLSQTLEYFSAALGHSFAWKILRNDFLLLVREVIFPLLSHSEEDAELWQDEPIEYIRYAASDWGRPSDPSSSAFSLLSEACLKRRGVLNNIMPFCMHILTSDSAPSEKDAVLHMYGAIAELLLKKEAYKTHLEPFLVNHVLPALHAQEGYRRARACWLVGRLADAKFNDQNILVQVVDEIRKAVFMDPELPVRAFAALCLSELIRSQEQELLKLLRETEFDDLNQVIERIMLSFEKEIVPIAAELMQNLCLTFMQLVQTGENGFSEKADERGDAEDAFEYRSMVATSILDNMESMLQIAEEHEGLIAQLEPIVAQQIQTIFERDLSMFYEEALNLLSCLTTAKVSPLMWQIFDQLYGIFQKDSGDCFSEMMPCLHNFITVDRAAFISDPKRVETVATMCSQIIQSDEQDETIQLHAAKLLEVLLLDYRGQINQYAPKFIEFALTRLTRPITTSELRVMCMQVVVAGLLYAPSDVLPVMVEHQWPGTSVPVLVEFLKLWLQDTDVFLGLHDRRVCVLGLCLLLSLPADQRPQAVEALAKDYLPTLLVLFDGLKRAYATKAKNQAESDESDEEDEDLEDKALGSDEDEVDEEGASYMEMLEAAEEDDDSSDTGDDDDDEETILEAFETELDKPECDMDEYVTFYRIMTDLERTDPSWYGQLIGNLTSEQQTELKEVVSMALKCIQQKVEKNEKRPDKGDVVVLLRCLDYYSKMDIILPDMIRFQLYIAISESKKSEQSVVIRKIFLEEIHHRRPVRTTKALFRTVFPRGQFSVEKVGRESRKLIAKRLTVTSRVLSNMVKKQLNVVMNPAVRLTGTIKIDASRRAEQPSFMSAYVPTDSSSEGEKDSSHRDVSRLFSSVVPVDDVNAQLANFTWWKPILTVDPAQQHGDLLATNFPQLQEHSESNFDLDDCWRKVEEAMFAVFESLCRRSLAHSNEHFVEAIHTSNAKSDYANWHEIRALVILALVSNNSIRTNTTTELSNSLG</sequence>
<evidence type="ECO:0000313" key="6">
    <source>
        <dbReference type="EMBL" id="GAA54785.1"/>
    </source>
</evidence>
<dbReference type="SUPFAM" id="SSF48371">
    <property type="entry name" value="ARM repeat"/>
    <property type="match status" value="1"/>
</dbReference>
<reference evidence="6" key="1">
    <citation type="journal article" date="2011" name="Genome Biol.">
        <title>The draft genome of the carcinogenic human liver fluke Clonorchis sinensis.</title>
        <authorList>
            <person name="Wang X."/>
            <person name="Chen W."/>
            <person name="Huang Y."/>
            <person name="Sun J."/>
            <person name="Men J."/>
            <person name="Liu H."/>
            <person name="Luo F."/>
            <person name="Guo L."/>
            <person name="Lv X."/>
            <person name="Deng C."/>
            <person name="Zhou C."/>
            <person name="Fan Y."/>
            <person name="Li X."/>
            <person name="Huang L."/>
            <person name="Hu Y."/>
            <person name="Liang C."/>
            <person name="Hu X."/>
            <person name="Xu J."/>
            <person name="Yu X."/>
        </authorList>
    </citation>
    <scope>NUCLEOTIDE SEQUENCE [LARGE SCALE GENOMIC DNA]</scope>
    <source>
        <strain evidence="6">Henan</strain>
    </source>
</reference>
<feature type="non-terminal residue" evidence="6">
    <location>
        <position position="1240"/>
    </location>
</feature>
<dbReference type="PANTHER" id="PTHR10997">
    <property type="entry name" value="IMPORTIN-7, 8, 11"/>
    <property type="match status" value="1"/>
</dbReference>
<protein>
    <submittedName>
        <fullName evidence="6">Importin-7</fullName>
    </submittedName>
</protein>
<evidence type="ECO:0000256" key="2">
    <source>
        <dbReference type="ARBA" id="ARBA00022490"/>
    </source>
</evidence>
<organism evidence="6 7">
    <name type="scientific">Clonorchis sinensis</name>
    <name type="common">Chinese liver fluke</name>
    <dbReference type="NCBI Taxonomy" id="79923"/>
    <lineage>
        <taxon>Eukaryota</taxon>
        <taxon>Metazoa</taxon>
        <taxon>Spiralia</taxon>
        <taxon>Lophotrochozoa</taxon>
        <taxon>Platyhelminthes</taxon>
        <taxon>Trematoda</taxon>
        <taxon>Digenea</taxon>
        <taxon>Opisthorchiida</taxon>
        <taxon>Opisthorchiata</taxon>
        <taxon>Opisthorchiidae</taxon>
        <taxon>Clonorchis</taxon>
    </lineage>
</organism>
<dbReference type="InterPro" id="IPR011989">
    <property type="entry name" value="ARM-like"/>
</dbReference>
<dbReference type="GO" id="GO:0006606">
    <property type="term" value="P:protein import into nucleus"/>
    <property type="evidence" value="ECO:0007669"/>
    <property type="project" value="TreeGrafter"/>
</dbReference>
<comment type="subcellular location">
    <subcellularLocation>
        <location evidence="1">Cytoplasm</location>
    </subcellularLocation>
</comment>
<dbReference type="Gene3D" id="1.25.10.10">
    <property type="entry name" value="Leucine-rich Repeat Variant"/>
    <property type="match status" value="1"/>
</dbReference>
<dbReference type="Pfam" id="PF25758">
    <property type="entry name" value="TPR_IPO11"/>
    <property type="match status" value="1"/>
</dbReference>
<reference key="2">
    <citation type="submission" date="2011-10" db="EMBL/GenBank/DDBJ databases">
        <title>The genome and transcriptome sequence of Clonorchis sinensis provide insights into the carcinogenic liver fluke.</title>
        <authorList>
            <person name="Wang X."/>
            <person name="Huang Y."/>
            <person name="Chen W."/>
            <person name="Liu H."/>
            <person name="Guo L."/>
            <person name="Chen Y."/>
            <person name="Luo F."/>
            <person name="Zhou W."/>
            <person name="Sun J."/>
            <person name="Mao Q."/>
            <person name="Liang P."/>
            <person name="Zhou C."/>
            <person name="Tian Y."/>
            <person name="Men J."/>
            <person name="Lv X."/>
            <person name="Huang L."/>
            <person name="Zhou J."/>
            <person name="Hu Y."/>
            <person name="Li R."/>
            <person name="Zhang F."/>
            <person name="Lei H."/>
            <person name="Li X."/>
            <person name="Hu X."/>
            <person name="Liang C."/>
            <person name="Xu J."/>
            <person name="Wu Z."/>
            <person name="Yu X."/>
        </authorList>
    </citation>
    <scope>NUCLEOTIDE SEQUENCE</scope>
    <source>
        <strain>Henan</strain>
    </source>
</reference>
<evidence type="ECO:0000313" key="7">
    <source>
        <dbReference type="Proteomes" id="UP000008909"/>
    </source>
</evidence>